<dbReference type="AlphaFoldDB" id="A0A1D1W6N0"/>
<dbReference type="EMBL" id="BDGG01000014">
    <property type="protein sequence ID" value="GAV06709.1"/>
    <property type="molecule type" value="Genomic_DNA"/>
</dbReference>
<reference evidence="4 5" key="1">
    <citation type="journal article" date="2016" name="Nat. Commun.">
        <title>Extremotolerant tardigrade genome and improved radiotolerance of human cultured cells by tardigrade-unique protein.</title>
        <authorList>
            <person name="Hashimoto T."/>
            <person name="Horikawa D.D."/>
            <person name="Saito Y."/>
            <person name="Kuwahara H."/>
            <person name="Kozuka-Hata H."/>
            <person name="Shin-I T."/>
            <person name="Minakuchi Y."/>
            <person name="Ohishi K."/>
            <person name="Motoyama A."/>
            <person name="Aizu T."/>
            <person name="Enomoto A."/>
            <person name="Kondo K."/>
            <person name="Tanaka S."/>
            <person name="Hara Y."/>
            <person name="Koshikawa S."/>
            <person name="Sagara H."/>
            <person name="Miura T."/>
            <person name="Yokobori S."/>
            <person name="Miyagawa K."/>
            <person name="Suzuki Y."/>
            <person name="Kubo T."/>
            <person name="Oyama M."/>
            <person name="Kohara Y."/>
            <person name="Fujiyama A."/>
            <person name="Arakawa K."/>
            <person name="Katayama T."/>
            <person name="Toyoda A."/>
            <person name="Kunieda T."/>
        </authorList>
    </citation>
    <scope>NUCLEOTIDE SEQUENCE [LARGE SCALE GENOMIC DNA]</scope>
    <source>
        <strain evidence="4 5">YOKOZUNA-1</strain>
    </source>
</reference>
<accession>A0A1D1W6N0</accession>
<dbReference type="Pfam" id="PF04180">
    <property type="entry name" value="LTV"/>
    <property type="match status" value="1"/>
</dbReference>
<feature type="compositionally biased region" description="Basic residues" evidence="3">
    <location>
        <begin position="493"/>
        <end position="505"/>
    </location>
</feature>
<dbReference type="GO" id="GO:0005829">
    <property type="term" value="C:cytosol"/>
    <property type="evidence" value="ECO:0007669"/>
    <property type="project" value="TreeGrafter"/>
</dbReference>
<feature type="compositionally biased region" description="Basic and acidic residues" evidence="3">
    <location>
        <begin position="473"/>
        <end position="492"/>
    </location>
</feature>
<dbReference type="GO" id="GO:0030688">
    <property type="term" value="C:preribosome, small subunit precursor"/>
    <property type="evidence" value="ECO:0007669"/>
    <property type="project" value="TreeGrafter"/>
</dbReference>
<feature type="compositionally biased region" description="Acidic residues" evidence="3">
    <location>
        <begin position="184"/>
        <end position="201"/>
    </location>
</feature>
<dbReference type="STRING" id="947166.A0A1D1W6N0"/>
<dbReference type="GO" id="GO:0000056">
    <property type="term" value="P:ribosomal small subunit export from nucleus"/>
    <property type="evidence" value="ECO:0007669"/>
    <property type="project" value="TreeGrafter"/>
</dbReference>
<keyword evidence="5" id="KW-1185">Reference proteome</keyword>
<protein>
    <recommendedName>
        <fullName evidence="2">Protein LTV1 homolog</fullName>
    </recommendedName>
</protein>
<evidence type="ECO:0000313" key="5">
    <source>
        <dbReference type="Proteomes" id="UP000186922"/>
    </source>
</evidence>
<proteinExistence type="inferred from homology"/>
<feature type="region of interest" description="Disordered" evidence="3">
    <location>
        <begin position="22"/>
        <end position="43"/>
    </location>
</feature>
<evidence type="ECO:0000256" key="2">
    <source>
        <dbReference type="ARBA" id="ARBA00021561"/>
    </source>
</evidence>
<comment type="caution">
    <text evidence="4">The sequence shown here is derived from an EMBL/GenBank/DDBJ whole genome shotgun (WGS) entry which is preliminary data.</text>
</comment>
<dbReference type="GO" id="GO:0042274">
    <property type="term" value="P:ribosomal small subunit biogenesis"/>
    <property type="evidence" value="ECO:0007669"/>
    <property type="project" value="InterPro"/>
</dbReference>
<evidence type="ECO:0000256" key="1">
    <source>
        <dbReference type="ARBA" id="ARBA00009078"/>
    </source>
</evidence>
<evidence type="ECO:0000313" key="4">
    <source>
        <dbReference type="EMBL" id="GAV06709.1"/>
    </source>
</evidence>
<feature type="compositionally biased region" description="Basic and acidic residues" evidence="3">
    <location>
        <begin position="506"/>
        <end position="518"/>
    </location>
</feature>
<feature type="region of interest" description="Disordered" evidence="3">
    <location>
        <begin position="267"/>
        <end position="288"/>
    </location>
</feature>
<comment type="similarity">
    <text evidence="1">Belongs to the LTV1 family.</text>
</comment>
<dbReference type="GO" id="GO:0005634">
    <property type="term" value="C:nucleus"/>
    <property type="evidence" value="ECO:0007669"/>
    <property type="project" value="TreeGrafter"/>
</dbReference>
<sequence>MVKNKKRFIDKRTATRYTLTPKQLNAIDEDESENDERPTKKITSEELAARIEEQQKYGIYFNDGYNYMKHLREVSYTGGSLQPSYEFRVGQSASDFVLETQSVLSGAAGRSRHAPGSMQGGISPRAFSDAASVAAMLEAAFGAEADATDVDPDIAEALEGQVDLEDPENVLDDDFVIQAKGIVEEDADDFPGLEEDDDDEDSKNYVDPTKSMDKGKLVGAWIQHQDFEDEEDDEELVDESGETKIRPKTKEQKKMTAAMIKDWVRSENLKAGKDEQDDEDFQEDKRSRFSNYSMTSSVMRRTEGLRLLDDRFEKMMEQYDEEEIGGLDLEDHEQGGGEVQSKTLKKILGDKQGENDAYEAMTLEAPSEPDPVAMRFQYEDDEEGADKKEKIVLEFSDDRFDCQSVASLRTNRSFQPRILEPPRATTKIILDKRTGIPQGVLGKAYKSEESGSDDNSDTGSDILSLISSLSVARPKDETPEERKLRKQTLKDLRRQRRVEKKSCRKAFKDEKTKQEKEVANVQRRLKTISMV</sequence>
<name>A0A1D1W6N0_RAMVA</name>
<dbReference type="InterPro" id="IPR007307">
    <property type="entry name" value="Ltv1"/>
</dbReference>
<dbReference type="PANTHER" id="PTHR21531:SF0">
    <property type="entry name" value="PROTEIN LTV1 HOMOLOG"/>
    <property type="match status" value="1"/>
</dbReference>
<gene>
    <name evidence="4" type="primary">RvY_16654-1</name>
    <name evidence="4" type="synonym">RvY_16654.1</name>
    <name evidence="4" type="ORF">RvY_16654</name>
</gene>
<evidence type="ECO:0000256" key="3">
    <source>
        <dbReference type="SAM" id="MobiDB-lite"/>
    </source>
</evidence>
<feature type="region of interest" description="Disordered" evidence="3">
    <location>
        <begin position="470"/>
        <end position="518"/>
    </location>
</feature>
<dbReference type="Proteomes" id="UP000186922">
    <property type="component" value="Unassembled WGS sequence"/>
</dbReference>
<organism evidence="4 5">
    <name type="scientific">Ramazzottius varieornatus</name>
    <name type="common">Water bear</name>
    <name type="synonym">Tardigrade</name>
    <dbReference type="NCBI Taxonomy" id="947166"/>
    <lineage>
        <taxon>Eukaryota</taxon>
        <taxon>Metazoa</taxon>
        <taxon>Ecdysozoa</taxon>
        <taxon>Tardigrada</taxon>
        <taxon>Eutardigrada</taxon>
        <taxon>Parachela</taxon>
        <taxon>Hypsibioidea</taxon>
        <taxon>Ramazzottiidae</taxon>
        <taxon>Ramazzottius</taxon>
    </lineage>
</organism>
<dbReference type="OrthoDB" id="5852896at2759"/>
<dbReference type="PANTHER" id="PTHR21531">
    <property type="entry name" value="LOW-TEMPERATURE VIABILITY PROTEIN LTV1-RELATED"/>
    <property type="match status" value="1"/>
</dbReference>
<feature type="region of interest" description="Disordered" evidence="3">
    <location>
        <begin position="182"/>
        <end position="210"/>
    </location>
</feature>